<gene>
    <name evidence="12" type="ORF">SAMN02745116_00955</name>
</gene>
<evidence type="ECO:0000256" key="3">
    <source>
        <dbReference type="ARBA" id="ARBA00022763"/>
    </source>
</evidence>
<dbReference type="InterPro" id="IPR049035">
    <property type="entry name" value="ADDB_N"/>
</dbReference>
<dbReference type="RefSeq" id="WP_078806882.1">
    <property type="nucleotide sequence ID" value="NZ_FUXI01000008.1"/>
</dbReference>
<keyword evidence="13" id="KW-1185">Reference proteome</keyword>
<evidence type="ECO:0000256" key="7">
    <source>
        <dbReference type="ARBA" id="ARBA00022840"/>
    </source>
</evidence>
<dbReference type="STRING" id="263852.SAMN02745116_00955"/>
<evidence type="ECO:0000256" key="8">
    <source>
        <dbReference type="ARBA" id="ARBA00023125"/>
    </source>
</evidence>
<dbReference type="GO" id="GO:0006310">
    <property type="term" value="P:DNA recombination"/>
    <property type="evidence" value="ECO:0007669"/>
    <property type="project" value="TreeGrafter"/>
</dbReference>
<dbReference type="InterPro" id="IPR011604">
    <property type="entry name" value="PDDEXK-like_dom_sf"/>
</dbReference>
<dbReference type="PANTHER" id="PTHR30591">
    <property type="entry name" value="RECBCD ENZYME SUBUNIT RECC"/>
    <property type="match status" value="1"/>
</dbReference>
<dbReference type="GO" id="GO:0006281">
    <property type="term" value="P:DNA repair"/>
    <property type="evidence" value="ECO:0007669"/>
    <property type="project" value="UniProtKB-KW"/>
</dbReference>
<dbReference type="Gene3D" id="3.90.320.10">
    <property type="match status" value="1"/>
</dbReference>
<evidence type="ECO:0000256" key="6">
    <source>
        <dbReference type="ARBA" id="ARBA00022839"/>
    </source>
</evidence>
<keyword evidence="4" id="KW-0378">Hydrolase</keyword>
<evidence type="ECO:0000259" key="10">
    <source>
        <dbReference type="Pfam" id="PF12705"/>
    </source>
</evidence>
<evidence type="ECO:0000256" key="5">
    <source>
        <dbReference type="ARBA" id="ARBA00022806"/>
    </source>
</evidence>
<keyword evidence="2" id="KW-0547">Nucleotide-binding</keyword>
<evidence type="ECO:0000256" key="2">
    <source>
        <dbReference type="ARBA" id="ARBA00022741"/>
    </source>
</evidence>
<evidence type="ECO:0000313" key="13">
    <source>
        <dbReference type="Proteomes" id="UP000190328"/>
    </source>
</evidence>
<feature type="domain" description="PD-(D/E)XK endonuclease-like" evidence="10">
    <location>
        <begin position="815"/>
        <end position="1157"/>
    </location>
</feature>
<dbReference type="GO" id="GO:0004527">
    <property type="term" value="F:exonuclease activity"/>
    <property type="evidence" value="ECO:0007669"/>
    <property type="project" value="UniProtKB-KW"/>
</dbReference>
<keyword evidence="6" id="KW-0269">Exonuclease</keyword>
<dbReference type="InterPro" id="IPR027417">
    <property type="entry name" value="P-loop_NTPase"/>
</dbReference>
<sequence>MSLQFILGTSTNLHEDELVRISHEWLAEHEAGEVYFLVPNYMKFESELRILRKLGNFEQKEKRVATAKTRLQVLSFTRLAWFLMNTETREVELSEEGRSMLFRKILLENKENLTLFRGEFDKKGFMASLMDFFAELEQGTMTANDLEKIIHDESKGMAQRRKFAELLLLYNAYSNARKAYNLSEESLLSRLAKRVRERDLSNVLVVVHGYTRFSSEELSLLRAFMKQARELKISMLSEKVGENDTLQPLELFYDSKKTIQRILRLAKEEKVKILIEKYAPKAENTRLLAIENAWRNASDNGKFPLPDFDKTTVQIWQSENHFVEIHRVAKEIHRLVSEEGYRYKDIQVLVRNMEDYHTQIAPIFEWNNIPLTMDRRSTMKSHPLVEFFQSLFRLKEFYFQYEDVIRLLRSELFTPLFQLSTELGNSLDLFSEIQELTQEEWQLAMEEFRDTVDITENIVLQYGYNGRDWTSQKDWRFVTYDFEENEVSENRDVQKERRSNELRRFVGGNLSLFFKEMENVQTVREGAECFYRFLTEIGLDRQMTHFRDSFAATDIAKAKEYEQAWSAFVHLLEEYVFIFGEDTFDWATFSDIFSTGLENGRYGKVPAVLDTVQVISSELVQPMQSKVVFALGLTNHTLPMSYENKSILTLEERTMLEEVVADEKFFMNDVNNRNAKEIFVAYMLFTSASEKLYLTAPKQVEGAKETRLSPFVERFSKALGIAIVEKKDTQLLESDALSQISTYRLLIRDLVRLKQFADENEETPSILWNMLEEEVKKSDFSELYHHALLGLEKKNIPHALSHETTELLYGDNIEASVSRFELLHQCEFKHFANYGLQLKGREILDLNPAMKGNFFHEALDEFFKLLQENQLDIEHLNEEQLLHFTEQVIEKTLAIPQFDLLNRDSRMRYLRFQLSEVTKRVLWAVKQQADRSGLKTKETELIFGKIAGQKGIEGLTLALSNDKVVKLRGKIDRLDVLEQDRQQYLSVVDYKSGAKKFDLLDSYYGLAMQMVTYLDVATSNATAELESKPLGAFYLHLQNPTLDYDEKTLENLDENILKEFKVGGLLVNYPEAIPEMDKTLDGKASILYPVQQLKSGEVKGTGSNFFTEDEFATIAEHNRQNFTSAAEKIYSGDIALNPVRQGTNPRACSYCSFKSVCFFDPMLKENQYKKMEPFGDRKEKKAKILEAMKIDLESGEKND</sequence>
<keyword evidence="1" id="KW-0540">Nuclease</keyword>
<keyword evidence="8" id="KW-0238">DNA-binding</keyword>
<evidence type="ECO:0000256" key="9">
    <source>
        <dbReference type="ARBA" id="ARBA00023204"/>
    </source>
</evidence>
<dbReference type="Gene3D" id="3.40.50.300">
    <property type="entry name" value="P-loop containing nucleotide triphosphate hydrolases"/>
    <property type="match status" value="3"/>
</dbReference>
<protein>
    <submittedName>
        <fullName evidence="12">ATP-dependent helicase/nuclease subunit B</fullName>
    </submittedName>
</protein>
<reference evidence="12 13" key="1">
    <citation type="submission" date="2017-02" db="EMBL/GenBank/DDBJ databases">
        <authorList>
            <person name="Peterson S.W."/>
        </authorList>
    </citation>
    <scope>NUCLEOTIDE SEQUENCE [LARGE SCALE GENOMIC DNA]</scope>
    <source>
        <strain evidence="12 13">ATCC BAA-1030</strain>
    </source>
</reference>
<dbReference type="EMBL" id="FUXI01000008">
    <property type="protein sequence ID" value="SJZ62332.1"/>
    <property type="molecule type" value="Genomic_DNA"/>
</dbReference>
<name>A0A1T4M5Y3_9ENTE</name>
<dbReference type="InterPro" id="IPR038726">
    <property type="entry name" value="PDDEXK_AddAB-type"/>
</dbReference>
<dbReference type="SUPFAM" id="SSF52540">
    <property type="entry name" value="P-loop containing nucleoside triphosphate hydrolases"/>
    <property type="match status" value="1"/>
</dbReference>
<evidence type="ECO:0000313" key="12">
    <source>
        <dbReference type="EMBL" id="SJZ62332.1"/>
    </source>
</evidence>
<keyword evidence="7" id="KW-0067">ATP-binding</keyword>
<dbReference type="GO" id="GO:0005524">
    <property type="term" value="F:ATP binding"/>
    <property type="evidence" value="ECO:0007669"/>
    <property type="project" value="UniProtKB-KW"/>
</dbReference>
<keyword evidence="9" id="KW-0234">DNA repair</keyword>
<evidence type="ECO:0000256" key="4">
    <source>
        <dbReference type="ARBA" id="ARBA00022801"/>
    </source>
</evidence>
<dbReference type="OrthoDB" id="9758506at2"/>
<dbReference type="Pfam" id="PF12705">
    <property type="entry name" value="PDDEXK_1"/>
    <property type="match status" value="1"/>
</dbReference>
<dbReference type="Proteomes" id="UP000190328">
    <property type="component" value="Unassembled WGS sequence"/>
</dbReference>
<accession>A0A1T4M5Y3</accession>
<dbReference type="AlphaFoldDB" id="A0A1T4M5Y3"/>
<dbReference type="Pfam" id="PF21445">
    <property type="entry name" value="ADDB_N"/>
    <property type="match status" value="1"/>
</dbReference>
<keyword evidence="3" id="KW-0227">DNA damage</keyword>
<keyword evidence="5 12" id="KW-0347">Helicase</keyword>
<dbReference type="GO" id="GO:0004386">
    <property type="term" value="F:helicase activity"/>
    <property type="evidence" value="ECO:0007669"/>
    <property type="project" value="UniProtKB-KW"/>
</dbReference>
<feature type="domain" description="ATP-dependent helicase/deoxyribonuclease subunit B N-terminal" evidence="11">
    <location>
        <begin position="5"/>
        <end position="280"/>
    </location>
</feature>
<evidence type="ECO:0000256" key="1">
    <source>
        <dbReference type="ARBA" id="ARBA00022722"/>
    </source>
</evidence>
<proteinExistence type="predicted"/>
<dbReference type="PANTHER" id="PTHR30591:SF1">
    <property type="entry name" value="RECBCD ENZYME SUBUNIT RECC"/>
    <property type="match status" value="1"/>
</dbReference>
<organism evidence="12 13">
    <name type="scientific">Pilibacter termitis</name>
    <dbReference type="NCBI Taxonomy" id="263852"/>
    <lineage>
        <taxon>Bacteria</taxon>
        <taxon>Bacillati</taxon>
        <taxon>Bacillota</taxon>
        <taxon>Bacilli</taxon>
        <taxon>Lactobacillales</taxon>
        <taxon>Enterococcaceae</taxon>
        <taxon>Pilibacter</taxon>
    </lineage>
</organism>
<dbReference type="GO" id="GO:0003677">
    <property type="term" value="F:DNA binding"/>
    <property type="evidence" value="ECO:0007669"/>
    <property type="project" value="UniProtKB-KW"/>
</dbReference>
<evidence type="ECO:0000259" key="11">
    <source>
        <dbReference type="Pfam" id="PF21445"/>
    </source>
</evidence>